<keyword evidence="3 7" id="KW-0547">Nucleotide-binding</keyword>
<evidence type="ECO:0000256" key="5">
    <source>
        <dbReference type="ARBA" id="ARBA00023054"/>
    </source>
</evidence>
<feature type="coiled-coil region" evidence="7">
    <location>
        <begin position="716"/>
        <end position="788"/>
    </location>
</feature>
<keyword evidence="4 7" id="KW-0067">ATP-binding</keyword>
<sequence>MLERLELIGFKSFADRTRFDFAPGITAVVGPNGSGKSNIVDAVRWLLGEQSAKSLRGGEMTDVIFNGSSTRKSLGMAEVTMTFDNARRILGVDADEVQITRRVYRDGQGEYLVNGRDARLKDIKELFLGSGAGHGAYSVIEQGRVDALLTASTRDRRMIFEEAAGISRFKAKKLETLRKLERVDEDLVRVGDILRELDGRLRSLRLQAGKAQRYQEYTTQLRDLRVGVGLADYRKLSADLSAEERALAALRAELGGATDRAGAGEADLARLDRELDVTDQALRHHEKELAAARQTIAENEADVRSEREPILRLEAGLLANGEERAKLGADVRRAAGELAGVGAEIEAAAERVAAESERAAAAATAVGAVSGQLTALARRATDARAAQFDLAREATRLHSEASAHLLQADQSRALIKRKRDAVERNTNEHDALDRFLSDLSRSDTDLRQRLTDVRQEHATHVAARDALRHQADARRSDIQTLAERRSALHGRADVLDGLERSLEGLGAGVRAVLRRVGAAEAPLAGAVLGLVADVLTVPRDVAGLVDLALGDSSQRFVVRDRAALDTVLGALRDLPGRVGLIPLAGRPAPPVLDDAGADDFSLSVPGTRSETPPLVPASGAAWPPAVPISFPPTGEPPPQPASLFVHCDQPELAALPHQLLGHVLVVDDLPAARRWMPACPGFRFITRSGELLEPDGTVTVGPPQTEAGILSRKSELRDLRVQIAAAAARIAALEREQADLNARADALEALINAREADIRALDGEAGSLREKMLEKRQAQQNLAEQLALLASDIALAEADLARADAAWQETSGRAAAADREAKDVAIRLEETLAAQTAAEQDKDRKVTEDADARVALGRATDRLASLRRTRDDLDADLRRKRIAAAHLLSDERKTRGLLTESQLHVLRATATAAAAYGAKDTHERQIADLAARRADLRTARDRRDEELKQARTAWQSQRDAAHKHELAARELTARRDNISQRVRDDFGVDLPALAGAAHPTPPPRSDDEPILLTVVAGGAADPTATAATTPALVEPPSPPEDAQQQIDDLRQKIAKLGSVNLEALDELADAEKRTTDLRSQFDDLTNSRGKLQHIIDQINTDSRRLFGETLATVREHFQELFRKLFGGGMADIVLEDESDILESGIEITARPPGKEPQRISLLSGGERALTAVALLLAIFRSRPSPFCLLDEIDAAMDEANTQRLAGLLKEFSDRSQFIVITHKKRTMAVADVLHGVTMQESGVSKIVAVRFEDWQDEEHGGTRAAA</sequence>
<dbReference type="GO" id="GO:0005524">
    <property type="term" value="F:ATP binding"/>
    <property type="evidence" value="ECO:0007669"/>
    <property type="project" value="UniProtKB-UniRule"/>
</dbReference>
<dbReference type="FunFam" id="3.40.50.300:FF:000901">
    <property type="entry name" value="Chromosome partition protein Smc"/>
    <property type="match status" value="1"/>
</dbReference>
<dbReference type="InterPro" id="IPR003395">
    <property type="entry name" value="RecF/RecN/SMC_N"/>
</dbReference>
<dbReference type="CDD" id="cd03278">
    <property type="entry name" value="ABC_SMC_barmotin"/>
    <property type="match status" value="1"/>
</dbReference>
<dbReference type="OrthoDB" id="9808768at2"/>
<dbReference type="GO" id="GO:0007059">
    <property type="term" value="P:chromosome segregation"/>
    <property type="evidence" value="ECO:0007669"/>
    <property type="project" value="UniProtKB-UniRule"/>
</dbReference>
<dbReference type="GO" id="GO:0003677">
    <property type="term" value="F:DNA binding"/>
    <property type="evidence" value="ECO:0007669"/>
    <property type="project" value="UniProtKB-UniRule"/>
</dbReference>
<dbReference type="PANTHER" id="PTHR43977">
    <property type="entry name" value="STRUCTURAL MAINTENANCE OF CHROMOSOMES PROTEIN 3"/>
    <property type="match status" value="1"/>
</dbReference>
<evidence type="ECO:0000256" key="3">
    <source>
        <dbReference type="ARBA" id="ARBA00022741"/>
    </source>
</evidence>
<dbReference type="InterPro" id="IPR011890">
    <property type="entry name" value="SMC_prok"/>
</dbReference>
<dbReference type="Proteomes" id="UP000214646">
    <property type="component" value="Unassembled WGS sequence"/>
</dbReference>
<organism evidence="9 10">
    <name type="scientific">Fimbriiglobus ruber</name>
    <dbReference type="NCBI Taxonomy" id="1908690"/>
    <lineage>
        <taxon>Bacteria</taxon>
        <taxon>Pseudomonadati</taxon>
        <taxon>Planctomycetota</taxon>
        <taxon>Planctomycetia</taxon>
        <taxon>Gemmatales</taxon>
        <taxon>Gemmataceae</taxon>
        <taxon>Fimbriiglobus</taxon>
    </lineage>
</organism>
<dbReference type="InterPro" id="IPR006605">
    <property type="entry name" value="G2_nidogen/fibulin_G2F"/>
</dbReference>
<name>A0A225D4S7_9BACT</name>
<dbReference type="InterPro" id="IPR010935">
    <property type="entry name" value="SMC_hinge"/>
</dbReference>
<feature type="binding site" evidence="7">
    <location>
        <begin position="31"/>
        <end position="38"/>
    </location>
    <ligand>
        <name>ATP</name>
        <dbReference type="ChEBI" id="CHEBI:30616"/>
    </ligand>
</feature>
<dbReference type="Gene3D" id="3.30.70.1620">
    <property type="match status" value="1"/>
</dbReference>
<accession>A0A225D4S7</accession>
<dbReference type="AlphaFoldDB" id="A0A225D4S7"/>
<feature type="domain" description="Nidogen G2 beta-barrel" evidence="8">
    <location>
        <begin position="1"/>
        <end position="222"/>
    </location>
</feature>
<dbReference type="Pfam" id="PF02463">
    <property type="entry name" value="SMC_N"/>
    <property type="match status" value="1"/>
</dbReference>
<evidence type="ECO:0000256" key="6">
    <source>
        <dbReference type="ARBA" id="ARBA00023125"/>
    </source>
</evidence>
<dbReference type="GO" id="GO:0016887">
    <property type="term" value="F:ATP hydrolysis activity"/>
    <property type="evidence" value="ECO:0007669"/>
    <property type="project" value="InterPro"/>
</dbReference>
<keyword evidence="10" id="KW-1185">Reference proteome</keyword>
<evidence type="ECO:0000256" key="7">
    <source>
        <dbReference type="HAMAP-Rule" id="MF_01894"/>
    </source>
</evidence>
<keyword evidence="2 7" id="KW-0963">Cytoplasm</keyword>
<dbReference type="InterPro" id="IPR027417">
    <property type="entry name" value="P-loop_NTPase"/>
</dbReference>
<evidence type="ECO:0000313" key="9">
    <source>
        <dbReference type="EMBL" id="OWK36580.1"/>
    </source>
</evidence>
<dbReference type="InterPro" id="IPR036277">
    <property type="entry name" value="SMC_hinge_sf"/>
</dbReference>
<evidence type="ECO:0000256" key="4">
    <source>
        <dbReference type="ARBA" id="ARBA00022840"/>
    </source>
</evidence>
<evidence type="ECO:0000256" key="2">
    <source>
        <dbReference type="ARBA" id="ARBA00022490"/>
    </source>
</evidence>
<dbReference type="InterPro" id="IPR024704">
    <property type="entry name" value="SMC"/>
</dbReference>
<gene>
    <name evidence="7" type="primary">smc</name>
    <name evidence="9" type="ORF">FRUB_09143</name>
</gene>
<dbReference type="SMART" id="SM00968">
    <property type="entry name" value="SMC_hinge"/>
    <property type="match status" value="1"/>
</dbReference>
<dbReference type="GO" id="GO:0007062">
    <property type="term" value="P:sister chromatid cohesion"/>
    <property type="evidence" value="ECO:0007669"/>
    <property type="project" value="InterPro"/>
</dbReference>
<dbReference type="SUPFAM" id="SSF52540">
    <property type="entry name" value="P-loop containing nucleoside triphosphate hydrolases"/>
    <property type="match status" value="1"/>
</dbReference>
<comment type="subcellular location">
    <subcellularLocation>
        <location evidence="1 7">Cytoplasm</location>
    </subcellularLocation>
</comment>
<dbReference type="RefSeq" id="WP_088259568.1">
    <property type="nucleotide sequence ID" value="NZ_NIDE01000017.1"/>
</dbReference>
<dbReference type="GO" id="GO:0006260">
    <property type="term" value="P:DNA replication"/>
    <property type="evidence" value="ECO:0007669"/>
    <property type="project" value="UniProtKB-UniRule"/>
</dbReference>
<dbReference type="GO" id="GO:0030261">
    <property type="term" value="P:chromosome condensation"/>
    <property type="evidence" value="ECO:0007669"/>
    <property type="project" value="InterPro"/>
</dbReference>
<dbReference type="Gene3D" id="1.10.287.1490">
    <property type="match status" value="1"/>
</dbReference>
<dbReference type="Gene3D" id="1.20.1060.20">
    <property type="match status" value="1"/>
</dbReference>
<keyword evidence="5 7" id="KW-0175">Coiled coil</keyword>
<reference evidence="10" key="1">
    <citation type="submission" date="2017-06" db="EMBL/GenBank/DDBJ databases">
        <title>Genome analysis of Fimbriiglobus ruber SP5, the first member of the order Planctomycetales with confirmed chitinolytic capability.</title>
        <authorList>
            <person name="Ravin N.V."/>
            <person name="Rakitin A.L."/>
            <person name="Ivanova A.A."/>
            <person name="Beletsky A.V."/>
            <person name="Kulichevskaya I.S."/>
            <person name="Mardanov A.V."/>
            <person name="Dedysh S.N."/>
        </authorList>
    </citation>
    <scope>NUCLEOTIDE SEQUENCE [LARGE SCALE GENOMIC DNA]</scope>
    <source>
        <strain evidence="10">SP5</strain>
    </source>
</reference>
<comment type="similarity">
    <text evidence="7">Belongs to the SMC family.</text>
</comment>
<proteinExistence type="inferred from homology"/>
<dbReference type="SUPFAM" id="SSF75553">
    <property type="entry name" value="Smc hinge domain"/>
    <property type="match status" value="1"/>
</dbReference>
<dbReference type="Gene3D" id="3.40.50.300">
    <property type="entry name" value="P-loop containing nucleotide triphosphate hydrolases"/>
    <property type="match status" value="2"/>
</dbReference>
<comment type="subunit">
    <text evidence="7">Homodimer.</text>
</comment>
<dbReference type="EMBL" id="NIDE01000017">
    <property type="protein sequence ID" value="OWK36580.1"/>
    <property type="molecule type" value="Genomic_DNA"/>
</dbReference>
<keyword evidence="6 7" id="KW-0238">DNA-binding</keyword>
<evidence type="ECO:0000313" key="10">
    <source>
        <dbReference type="Proteomes" id="UP000214646"/>
    </source>
</evidence>
<dbReference type="PIRSF" id="PIRSF005719">
    <property type="entry name" value="SMC"/>
    <property type="match status" value="1"/>
</dbReference>
<evidence type="ECO:0000256" key="1">
    <source>
        <dbReference type="ARBA" id="ARBA00004496"/>
    </source>
</evidence>
<dbReference type="PROSITE" id="PS50993">
    <property type="entry name" value="NIDOGEN_G2"/>
    <property type="match status" value="1"/>
</dbReference>
<dbReference type="GO" id="GO:0005737">
    <property type="term" value="C:cytoplasm"/>
    <property type="evidence" value="ECO:0007669"/>
    <property type="project" value="UniProtKB-SubCell"/>
</dbReference>
<comment type="domain">
    <text evidence="7">Contains large globular domains required for ATP hydrolysis at each terminus and a third globular domain forming a flexible hinge near the middle of the molecule. These domains are separated by coiled-coil structures.</text>
</comment>
<dbReference type="GO" id="GO:0005694">
    <property type="term" value="C:chromosome"/>
    <property type="evidence" value="ECO:0007669"/>
    <property type="project" value="InterPro"/>
</dbReference>
<feature type="coiled-coil region" evidence="7">
    <location>
        <begin position="233"/>
        <end position="302"/>
    </location>
</feature>
<feature type="coiled-coil region" evidence="7">
    <location>
        <begin position="1060"/>
        <end position="1087"/>
    </location>
</feature>
<comment type="function">
    <text evidence="7">Required for chromosome condensation and partitioning.</text>
</comment>
<dbReference type="Pfam" id="PF06470">
    <property type="entry name" value="SMC_hinge"/>
    <property type="match status" value="1"/>
</dbReference>
<comment type="caution">
    <text evidence="9">The sequence shown here is derived from an EMBL/GenBank/DDBJ whole genome shotgun (WGS) entry which is preliminary data.</text>
</comment>
<protein>
    <recommendedName>
        <fullName evidence="7">Chromosome partition protein Smc</fullName>
    </recommendedName>
</protein>
<dbReference type="HAMAP" id="MF_01894">
    <property type="entry name" value="Smc_prok"/>
    <property type="match status" value="1"/>
</dbReference>
<evidence type="ECO:0000259" key="8">
    <source>
        <dbReference type="PROSITE" id="PS50993"/>
    </source>
</evidence>